<feature type="transmembrane region" description="Helical" evidence="8">
    <location>
        <begin position="144"/>
        <end position="175"/>
    </location>
</feature>
<organism evidence="9 10">
    <name type="scientific">Microbulbifer marinus</name>
    <dbReference type="NCBI Taxonomy" id="658218"/>
    <lineage>
        <taxon>Bacteria</taxon>
        <taxon>Pseudomonadati</taxon>
        <taxon>Pseudomonadota</taxon>
        <taxon>Gammaproteobacteria</taxon>
        <taxon>Cellvibrionales</taxon>
        <taxon>Microbulbiferaceae</taxon>
        <taxon>Microbulbifer</taxon>
    </lineage>
</organism>
<gene>
    <name evidence="9" type="ORF">SAMN05216562_2917</name>
</gene>
<dbReference type="PANTHER" id="PTHR30269">
    <property type="entry name" value="TRANSMEMBRANE PROTEIN YFCA"/>
    <property type="match status" value="1"/>
</dbReference>
<protein>
    <recommendedName>
        <fullName evidence="8">Probable membrane transporter protein</fullName>
    </recommendedName>
</protein>
<proteinExistence type="inferred from homology"/>
<evidence type="ECO:0000256" key="5">
    <source>
        <dbReference type="ARBA" id="ARBA00022692"/>
    </source>
</evidence>
<reference evidence="10" key="1">
    <citation type="submission" date="2016-10" db="EMBL/GenBank/DDBJ databases">
        <authorList>
            <person name="Varghese N."/>
            <person name="Submissions S."/>
        </authorList>
    </citation>
    <scope>NUCLEOTIDE SEQUENCE [LARGE SCALE GENOMIC DNA]</scope>
    <source>
        <strain evidence="10">CGMCC 1.10657</strain>
    </source>
</reference>
<evidence type="ECO:0000256" key="8">
    <source>
        <dbReference type="RuleBase" id="RU363041"/>
    </source>
</evidence>
<evidence type="ECO:0000313" key="10">
    <source>
        <dbReference type="Proteomes" id="UP000198658"/>
    </source>
</evidence>
<dbReference type="GO" id="GO:0005886">
    <property type="term" value="C:plasma membrane"/>
    <property type="evidence" value="ECO:0007669"/>
    <property type="project" value="UniProtKB-SubCell"/>
</dbReference>
<comment type="subcellular location">
    <subcellularLocation>
        <location evidence="1 8">Cell membrane</location>
        <topology evidence="1 8">Multi-pass membrane protein</topology>
    </subcellularLocation>
</comment>
<feature type="transmembrane region" description="Helical" evidence="8">
    <location>
        <begin position="12"/>
        <end position="42"/>
    </location>
</feature>
<comment type="similarity">
    <text evidence="2 8">Belongs to the 4-toluene sulfonate uptake permease (TSUP) (TC 2.A.102) family.</text>
</comment>
<keyword evidence="7 8" id="KW-0472">Membrane</keyword>
<dbReference type="OrthoDB" id="554695at2"/>
<dbReference type="RefSeq" id="WP_091390081.1">
    <property type="nucleotide sequence ID" value="NZ_FNQO01000003.1"/>
</dbReference>
<dbReference type="EMBL" id="FNQO01000003">
    <property type="protein sequence ID" value="SEA37728.1"/>
    <property type="molecule type" value="Genomic_DNA"/>
</dbReference>
<feature type="transmembrane region" description="Helical" evidence="8">
    <location>
        <begin position="107"/>
        <end position="124"/>
    </location>
</feature>
<dbReference type="AlphaFoldDB" id="A0A1H4APL0"/>
<evidence type="ECO:0000256" key="1">
    <source>
        <dbReference type="ARBA" id="ARBA00004651"/>
    </source>
</evidence>
<sequence>MAELTGDLSITVYLILTAVAFAAGFISAIAGGGGIITLPALLWAGVPPLDALGTNKFQSVFGTLSSTINFFQKGHLDLRPLWPGLLAAIAGSVLGTWSVTQLGGEQLKTLLPILLIAIALYFMFSPRISDLDSRPRMGNGLFNILVGGGIGFYGGFFGPGMGSIYALAFAALLGYNMRKATAHTKPLVLATNTTSMVIFMLGGHLLLSLAISMSVAQFIGARLGSNLVISRGARLIKPVIILATIAVAIKLLLEA</sequence>
<accession>A0A1H4APL0</accession>
<feature type="transmembrane region" description="Helical" evidence="8">
    <location>
        <begin position="187"/>
        <end position="215"/>
    </location>
</feature>
<dbReference type="InterPro" id="IPR052017">
    <property type="entry name" value="TSUP"/>
</dbReference>
<name>A0A1H4APL0_9GAMM</name>
<feature type="transmembrane region" description="Helical" evidence="8">
    <location>
        <begin position="81"/>
        <end position="100"/>
    </location>
</feature>
<evidence type="ECO:0000256" key="7">
    <source>
        <dbReference type="ARBA" id="ARBA00023136"/>
    </source>
</evidence>
<dbReference type="STRING" id="658218.SAMN05216562_2917"/>
<feature type="transmembrane region" description="Helical" evidence="8">
    <location>
        <begin position="235"/>
        <end position="253"/>
    </location>
</feature>
<dbReference type="PANTHER" id="PTHR30269:SF0">
    <property type="entry name" value="MEMBRANE TRANSPORTER PROTEIN YFCA-RELATED"/>
    <property type="match status" value="1"/>
</dbReference>
<dbReference type="Pfam" id="PF01925">
    <property type="entry name" value="TauE"/>
    <property type="match status" value="1"/>
</dbReference>
<keyword evidence="6 8" id="KW-1133">Transmembrane helix</keyword>
<dbReference type="InterPro" id="IPR002781">
    <property type="entry name" value="TM_pro_TauE-like"/>
</dbReference>
<keyword evidence="5 8" id="KW-0812">Transmembrane</keyword>
<keyword evidence="4 8" id="KW-1003">Cell membrane</keyword>
<dbReference type="Proteomes" id="UP000198658">
    <property type="component" value="Unassembled WGS sequence"/>
</dbReference>
<evidence type="ECO:0000256" key="6">
    <source>
        <dbReference type="ARBA" id="ARBA00022989"/>
    </source>
</evidence>
<keyword evidence="10" id="KW-1185">Reference proteome</keyword>
<keyword evidence="3" id="KW-0813">Transport</keyword>
<evidence type="ECO:0000313" key="9">
    <source>
        <dbReference type="EMBL" id="SEA37728.1"/>
    </source>
</evidence>
<evidence type="ECO:0000256" key="2">
    <source>
        <dbReference type="ARBA" id="ARBA00009142"/>
    </source>
</evidence>
<evidence type="ECO:0000256" key="3">
    <source>
        <dbReference type="ARBA" id="ARBA00022448"/>
    </source>
</evidence>
<evidence type="ECO:0000256" key="4">
    <source>
        <dbReference type="ARBA" id="ARBA00022475"/>
    </source>
</evidence>